<dbReference type="EMBL" id="JAABOJ010000028">
    <property type="protein sequence ID" value="KAF3277526.1"/>
    <property type="molecule type" value="Genomic_DNA"/>
</dbReference>
<evidence type="ECO:0000256" key="2">
    <source>
        <dbReference type="SAM" id="SignalP"/>
    </source>
</evidence>
<evidence type="ECO:0000256" key="1">
    <source>
        <dbReference type="SAM" id="MobiDB-lite"/>
    </source>
</evidence>
<dbReference type="Proteomes" id="UP000474640">
    <property type="component" value="Unassembled WGS sequence"/>
</dbReference>
<dbReference type="AlphaFoldDB" id="A0A7C8V553"/>
<evidence type="ECO:0000313" key="4">
    <source>
        <dbReference type="Proteomes" id="UP000474640"/>
    </source>
</evidence>
<feature type="chain" id="PRO_5028943544" evidence="2">
    <location>
        <begin position="19"/>
        <end position="328"/>
    </location>
</feature>
<evidence type="ECO:0000313" key="3">
    <source>
        <dbReference type="EMBL" id="KAF3277526.1"/>
    </source>
</evidence>
<dbReference type="OrthoDB" id="5407251at2759"/>
<sequence length="328" mass="37278">MLLLYILIFYSLFPKGLSVPFSEAPTSVLTSKQATTLATTIPTTINAKVTNNPQGEKPPQEHNLPDVGSRDSLEKEPKRAIDHTIFWAPWRVICPSTDAILAMPPDPRSYQMINNLRRPDFRSQKTTRVRLNISSRKYKCIHCICSADGDVIPNEANSPDPRTNPGQYRVNCNTWSDVEKCRDWFNCRCRTEILNPFRDKGVPLSEYQDALNNIPFFVKQHYPGFRWKEDGLDMSWTSMTAGNSRPPENQQVERWLVPGTAEPYYLEGKNQNPQTEWMTGLLPGLKDGYSTPWAMNRESSFIKRRSVDSSVFASSSGLENDSEGQPPV</sequence>
<organism evidence="3 4">
    <name type="scientific">Orbilia oligospora</name>
    <name type="common">Nematode-trapping fungus</name>
    <name type="synonym">Arthrobotrys oligospora</name>
    <dbReference type="NCBI Taxonomy" id="2813651"/>
    <lineage>
        <taxon>Eukaryota</taxon>
        <taxon>Fungi</taxon>
        <taxon>Dikarya</taxon>
        <taxon>Ascomycota</taxon>
        <taxon>Pezizomycotina</taxon>
        <taxon>Orbiliomycetes</taxon>
        <taxon>Orbiliales</taxon>
        <taxon>Orbiliaceae</taxon>
        <taxon>Orbilia</taxon>
    </lineage>
</organism>
<feature type="signal peptide" evidence="2">
    <location>
        <begin position="1"/>
        <end position="18"/>
    </location>
</feature>
<gene>
    <name evidence="3" type="ORF">TWF970_005133</name>
</gene>
<proteinExistence type="predicted"/>
<name>A0A7C8V553_ORBOL</name>
<protein>
    <submittedName>
        <fullName evidence="3">Uncharacterized protein</fullName>
    </submittedName>
</protein>
<reference evidence="3 4" key="1">
    <citation type="submission" date="2020-01" db="EMBL/GenBank/DDBJ databases">
        <authorList>
            <person name="Palmer J.M."/>
        </authorList>
    </citation>
    <scope>NUCLEOTIDE SEQUENCE [LARGE SCALE GENOMIC DNA]</scope>
    <source>
        <strain evidence="3 4">TWF970</strain>
    </source>
</reference>
<comment type="caution">
    <text evidence="3">The sequence shown here is derived from an EMBL/GenBank/DDBJ whole genome shotgun (WGS) entry which is preliminary data.</text>
</comment>
<feature type="region of interest" description="Disordered" evidence="1">
    <location>
        <begin position="46"/>
        <end position="75"/>
    </location>
</feature>
<accession>A0A7C8V553</accession>
<keyword evidence="2" id="KW-0732">Signal</keyword>
<feature type="compositionally biased region" description="Basic and acidic residues" evidence="1">
    <location>
        <begin position="58"/>
        <end position="75"/>
    </location>
</feature>